<comment type="caution">
    <text evidence="1">The sequence shown here is derived from an EMBL/GenBank/DDBJ whole genome shotgun (WGS) entry which is preliminary data.</text>
</comment>
<proteinExistence type="predicted"/>
<dbReference type="AlphaFoldDB" id="A0A972VWU0"/>
<protein>
    <submittedName>
        <fullName evidence="1">DUF1499 domain-containing protein</fullName>
    </submittedName>
</protein>
<reference evidence="1" key="1">
    <citation type="submission" date="2020-05" db="EMBL/GenBank/DDBJ databases">
        <title>Sulfur intermediates as new biogeochemical hubs in an aquatic model microbial ecosystem.</title>
        <authorList>
            <person name="Vigneron A."/>
        </authorList>
    </citation>
    <scope>NUCLEOTIDE SEQUENCE</scope>
    <source>
        <strain evidence="1">Bin.250</strain>
    </source>
</reference>
<dbReference type="Proteomes" id="UP000754644">
    <property type="component" value="Unassembled WGS sequence"/>
</dbReference>
<dbReference type="PIRSF" id="PIRSF026426">
    <property type="entry name" value="DUF1499"/>
    <property type="match status" value="1"/>
</dbReference>
<evidence type="ECO:0000313" key="1">
    <source>
        <dbReference type="EMBL" id="NQV65153.1"/>
    </source>
</evidence>
<dbReference type="PANTHER" id="PTHR34801">
    <property type="entry name" value="EXPRESSED PROTEIN"/>
    <property type="match status" value="1"/>
</dbReference>
<dbReference type="InterPro" id="IPR010865">
    <property type="entry name" value="DUF1499"/>
</dbReference>
<dbReference type="Pfam" id="PF07386">
    <property type="entry name" value="DUF1499"/>
    <property type="match status" value="1"/>
</dbReference>
<accession>A0A972VWU0</accession>
<sequence>MAKLPSGTVARTITIGGLWLGVFALGACSSQVVAPLDGQDGRLPPCPAAPHCVTSEVDQSASAYVAPIAMNGLTSLQARTLLISAMTEMQGQINAQTDRYLAASFRSKMFGFTDDLECRIDSAAGVLQVRSASRLGYYDMGANRRRVNELRRRFAALRDS</sequence>
<organism evidence="1 2">
    <name type="scientific">SAR86 cluster bacterium</name>
    <dbReference type="NCBI Taxonomy" id="2030880"/>
    <lineage>
        <taxon>Bacteria</taxon>
        <taxon>Pseudomonadati</taxon>
        <taxon>Pseudomonadota</taxon>
        <taxon>Gammaproteobacteria</taxon>
        <taxon>SAR86 cluster</taxon>
    </lineage>
</organism>
<evidence type="ECO:0000313" key="2">
    <source>
        <dbReference type="Proteomes" id="UP000754644"/>
    </source>
</evidence>
<dbReference type="PROSITE" id="PS51257">
    <property type="entry name" value="PROKAR_LIPOPROTEIN"/>
    <property type="match status" value="1"/>
</dbReference>
<name>A0A972VWU0_9GAMM</name>
<dbReference type="EMBL" id="JABMOJ010000271">
    <property type="protein sequence ID" value="NQV65153.1"/>
    <property type="molecule type" value="Genomic_DNA"/>
</dbReference>
<dbReference type="PANTHER" id="PTHR34801:SF6">
    <property type="entry name" value="SLL1620 PROTEIN"/>
    <property type="match status" value="1"/>
</dbReference>
<gene>
    <name evidence="1" type="ORF">HQ497_07300</name>
</gene>